<dbReference type="GO" id="GO:0006624">
    <property type="term" value="P:vacuolar protein processing"/>
    <property type="evidence" value="ECO:0007669"/>
    <property type="project" value="TreeGrafter"/>
</dbReference>
<evidence type="ECO:0000256" key="7">
    <source>
        <dbReference type="SAM" id="MobiDB-lite"/>
    </source>
</evidence>
<evidence type="ECO:0000256" key="8">
    <source>
        <dbReference type="SAM" id="Phobius"/>
    </source>
</evidence>
<reference evidence="10" key="3">
    <citation type="submission" date="2017-04" db="EMBL/GenBank/DDBJ databases">
        <title>Population genomics of picophytoplankton unveils novel chromosome hypervariability.</title>
        <authorList>
            <consortium name="DOE Joint Genome Institute"/>
            <person name="Blanc-Mathieu R."/>
            <person name="Krasovec M."/>
            <person name="Hebrard M."/>
            <person name="Yau S."/>
            <person name="Desgranges E."/>
            <person name="Martin J."/>
            <person name="Schackwitz W."/>
            <person name="Kuo A."/>
            <person name="Salin G."/>
            <person name="Donnadieu C."/>
            <person name="Desdevises Y."/>
            <person name="Sanchez-Ferandin S."/>
            <person name="Moreau H."/>
            <person name="Rivals E."/>
            <person name="Grigoriev I.V."/>
            <person name="Grimsley N."/>
            <person name="Eyre-Walker A."/>
            <person name="Piganeau G."/>
        </authorList>
    </citation>
    <scope>NUCLEOTIDE SEQUENCE [LARGE SCALE GENOMIC DNA]</scope>
    <source>
        <strain evidence="10">RCC 1115</strain>
    </source>
</reference>
<evidence type="ECO:0000256" key="1">
    <source>
        <dbReference type="ARBA" id="ARBA00004477"/>
    </source>
</evidence>
<feature type="transmembrane region" description="Helical" evidence="8">
    <location>
        <begin position="45"/>
        <end position="62"/>
    </location>
</feature>
<feature type="transmembrane region" description="Helical" evidence="8">
    <location>
        <begin position="114"/>
        <end position="135"/>
    </location>
</feature>
<dbReference type="RefSeq" id="XP_003078866.1">
    <property type="nucleotide sequence ID" value="XM_003078818.1"/>
</dbReference>
<feature type="region of interest" description="Disordered" evidence="7">
    <location>
        <begin position="144"/>
        <end position="171"/>
    </location>
</feature>
<proteinExistence type="inferred from homology"/>
<dbReference type="InterPro" id="IPR008506">
    <property type="entry name" value="SND2/TMEM208"/>
</dbReference>
<dbReference type="OMA" id="PIRAGWM"/>
<keyword evidence="4" id="KW-0256">Endoplasmic reticulum</keyword>
<dbReference type="AlphaFoldDB" id="Q01AQ2"/>
<keyword evidence="3 8" id="KW-0812">Transmembrane</keyword>
<dbReference type="Proteomes" id="UP000195557">
    <property type="component" value="Unassembled WGS sequence"/>
</dbReference>
<sequence length="171" mass="19697">MAKGGAKKRLEENAATLKRLSTTINAAIAFHVVVRVLLRRRSVTKWKLFLALFTALVSRWSLRSLESYAKPTFGENGEVLDGGESLRGGLTEYYQDLIYVGAFALVATTYSDKFWWVTLVVPGIATYMIVTKFVLPYMLAPREAEEAERKETREEKKRRERSERRAQRKFR</sequence>
<evidence type="ECO:0000313" key="9">
    <source>
        <dbReference type="EMBL" id="CAL51746.1"/>
    </source>
</evidence>
<dbReference type="Proteomes" id="UP000009170">
    <property type="component" value="Unassembled WGS sequence"/>
</dbReference>
<evidence type="ECO:0000256" key="6">
    <source>
        <dbReference type="ARBA" id="ARBA00023136"/>
    </source>
</evidence>
<reference evidence="9 11" key="1">
    <citation type="journal article" date="2006" name="Proc. Natl. Acad. Sci. U.S.A.">
        <title>Genome analysis of the smallest free-living eukaryote Ostreococcus tauri unveils many unique features.</title>
        <authorList>
            <person name="Derelle E."/>
            <person name="Ferraz C."/>
            <person name="Rombauts S."/>
            <person name="Rouze P."/>
            <person name="Worden A.Z."/>
            <person name="Robbens S."/>
            <person name="Partensky F."/>
            <person name="Degroeve S."/>
            <person name="Echeynie S."/>
            <person name="Cooke R."/>
            <person name="Saeys Y."/>
            <person name="Wuyts J."/>
            <person name="Jabbari K."/>
            <person name="Bowler C."/>
            <person name="Panaud O."/>
            <person name="Piegu B."/>
            <person name="Ball S.G."/>
            <person name="Ral J.-P."/>
            <person name="Bouget F.-Y."/>
            <person name="Piganeau G."/>
            <person name="De Baets B."/>
            <person name="Picard A."/>
            <person name="Delseny M."/>
            <person name="Demaille J."/>
            <person name="Van de Peer Y."/>
            <person name="Moreau H."/>
        </authorList>
    </citation>
    <scope>NUCLEOTIDE SEQUENCE [LARGE SCALE GENOMIC DNA]</scope>
    <source>
        <strain evidence="9 11">OTTH0595</strain>
    </source>
</reference>
<gene>
    <name evidence="10" type="ORF">BE221DRAFT_65955</name>
    <name evidence="9" type="ORF">OT_ostta04g03300</name>
</gene>
<evidence type="ECO:0000313" key="10">
    <source>
        <dbReference type="EMBL" id="OUS49514.1"/>
    </source>
</evidence>
<keyword evidence="5 8" id="KW-1133">Transmembrane helix</keyword>
<dbReference type="PANTHER" id="PTHR13505:SF7">
    <property type="entry name" value="TRANSMEMBRANE PROTEIN 208"/>
    <property type="match status" value="1"/>
</dbReference>
<evidence type="ECO:0000256" key="2">
    <source>
        <dbReference type="ARBA" id="ARBA00009950"/>
    </source>
</evidence>
<dbReference type="InParanoid" id="Q01AQ2"/>
<dbReference type="KEGG" id="ota:OT_ostta04g03300"/>
<evidence type="ECO:0000256" key="3">
    <source>
        <dbReference type="ARBA" id="ARBA00022692"/>
    </source>
</evidence>
<dbReference type="PANTHER" id="PTHR13505">
    <property type="entry name" value="TRANSMEMBRANE PROTEIN 208"/>
    <property type="match status" value="1"/>
</dbReference>
<accession>A0A454XYV7</accession>
<dbReference type="GO" id="GO:0005789">
    <property type="term" value="C:endoplasmic reticulum membrane"/>
    <property type="evidence" value="ECO:0007669"/>
    <property type="project" value="UniProtKB-SubCell"/>
</dbReference>
<dbReference type="GeneID" id="9834211"/>
<dbReference type="GO" id="GO:0005773">
    <property type="term" value="C:vacuole"/>
    <property type="evidence" value="ECO:0007669"/>
    <property type="project" value="GOC"/>
</dbReference>
<keyword evidence="6 8" id="KW-0472">Membrane</keyword>
<evidence type="ECO:0000256" key="4">
    <source>
        <dbReference type="ARBA" id="ARBA00022824"/>
    </source>
</evidence>
<comment type="similarity">
    <text evidence="2">Belongs to the TMEM208 family.</text>
</comment>
<dbReference type="OrthoDB" id="276296at2759"/>
<accession>Q01AQ2</accession>
<organism evidence="9 11">
    <name type="scientific">Ostreococcus tauri</name>
    <name type="common">Marine green alga</name>
    <dbReference type="NCBI Taxonomy" id="70448"/>
    <lineage>
        <taxon>Eukaryota</taxon>
        <taxon>Viridiplantae</taxon>
        <taxon>Chlorophyta</taxon>
        <taxon>Mamiellophyceae</taxon>
        <taxon>Mamiellales</taxon>
        <taxon>Bathycoccaceae</taxon>
        <taxon>Ostreococcus</taxon>
    </lineage>
</organism>
<evidence type="ECO:0000313" key="11">
    <source>
        <dbReference type="Proteomes" id="UP000009170"/>
    </source>
</evidence>
<feature type="compositionally biased region" description="Basic and acidic residues" evidence="7">
    <location>
        <begin position="144"/>
        <end position="165"/>
    </location>
</feature>
<evidence type="ECO:0008006" key="12">
    <source>
        <dbReference type="Google" id="ProtNLM"/>
    </source>
</evidence>
<protein>
    <recommendedName>
        <fullName evidence="12">Transmembrane protein 208</fullName>
    </recommendedName>
</protein>
<dbReference type="EMBL" id="CAID01000004">
    <property type="protein sequence ID" value="CAL51746.1"/>
    <property type="molecule type" value="Genomic_DNA"/>
</dbReference>
<dbReference type="Pfam" id="PF05620">
    <property type="entry name" value="TMEM208_SND2"/>
    <property type="match status" value="1"/>
</dbReference>
<keyword evidence="11" id="KW-1185">Reference proteome</keyword>
<name>Q01AQ2_OSTTA</name>
<dbReference type="EMBL" id="KZ155771">
    <property type="protein sequence ID" value="OUS49514.1"/>
    <property type="molecule type" value="Genomic_DNA"/>
</dbReference>
<comment type="subcellular location">
    <subcellularLocation>
        <location evidence="1">Endoplasmic reticulum membrane</location>
        <topology evidence="1">Multi-pass membrane protein</topology>
    </subcellularLocation>
</comment>
<reference evidence="9" key="2">
    <citation type="journal article" date="2014" name="BMC Genomics">
        <title>An improved genome of the model marine alga Ostreococcus tauri unfolds by assessing Illumina de novo assemblies.</title>
        <authorList>
            <person name="Blanc-Mathieu R."/>
            <person name="Verhelst B."/>
            <person name="Derelle E."/>
            <person name="Rombauts S."/>
            <person name="Bouget F.Y."/>
            <person name="Carre I."/>
            <person name="Chateau A."/>
            <person name="Eyre-Walker A."/>
            <person name="Grimsley N."/>
            <person name="Moreau H."/>
            <person name="Piegu B."/>
            <person name="Rivals E."/>
            <person name="Schackwitz W."/>
            <person name="Van de Peer Y."/>
            <person name="Piganeau G."/>
        </authorList>
    </citation>
    <scope>NUCLEOTIDE SEQUENCE</scope>
    <source>
        <strain evidence="9">RCC4221</strain>
    </source>
</reference>
<accession>A0A1Y5IMV9</accession>
<dbReference type="STRING" id="70448.Q01AQ2"/>
<evidence type="ECO:0000256" key="5">
    <source>
        <dbReference type="ARBA" id="ARBA00022989"/>
    </source>
</evidence>
<dbReference type="FunCoup" id="Q01AQ2">
    <property type="interactions" value="1208"/>
</dbReference>